<sequence length="228" mass="25965">MLLLKDSLKGKSDSAIKGIQLVPQSYNWMIDALKKNYDNKTVNRIRIVRKLTFLRTASNAAESCSYVHDKITMLISQMVSAEQDIRKTKDAMWTETMLQKFPYKIVRNVLLAMKERDELFVEDVMQQTESEISAKFHPGRTSTVNDEELLRRIKANPEATTRELAVTLGCCQCTTVAHPYNLDIRKVMARWIPSSSVGRHSWPSQSQHLRIAPLPIKSQGVSRGSGDR</sequence>
<organism evidence="1 2">
    <name type="scientific">Oesophagostomum dentatum</name>
    <name type="common">Nodular worm</name>
    <dbReference type="NCBI Taxonomy" id="61180"/>
    <lineage>
        <taxon>Eukaryota</taxon>
        <taxon>Metazoa</taxon>
        <taxon>Ecdysozoa</taxon>
        <taxon>Nematoda</taxon>
        <taxon>Chromadorea</taxon>
        <taxon>Rhabditida</taxon>
        <taxon>Rhabditina</taxon>
        <taxon>Rhabditomorpha</taxon>
        <taxon>Strongyloidea</taxon>
        <taxon>Strongylidae</taxon>
        <taxon>Oesophagostomum</taxon>
    </lineage>
</organism>
<dbReference type="InterPro" id="IPR005312">
    <property type="entry name" value="DUF1759"/>
</dbReference>
<proteinExistence type="predicted"/>
<evidence type="ECO:0000313" key="1">
    <source>
        <dbReference type="EMBL" id="KHJ87880.1"/>
    </source>
</evidence>
<dbReference type="AlphaFoldDB" id="A0A0B1SXE7"/>
<keyword evidence="2" id="KW-1185">Reference proteome</keyword>
<dbReference type="OrthoDB" id="7444419at2759"/>
<dbReference type="Proteomes" id="UP000053660">
    <property type="component" value="Unassembled WGS sequence"/>
</dbReference>
<protein>
    <submittedName>
        <fullName evidence="1">Uncharacterized protein</fullName>
    </submittedName>
</protein>
<dbReference type="EMBL" id="KN556844">
    <property type="protein sequence ID" value="KHJ87880.1"/>
    <property type="molecule type" value="Genomic_DNA"/>
</dbReference>
<accession>A0A0B1SXE7</accession>
<name>A0A0B1SXE7_OESDE</name>
<reference evidence="1 2" key="1">
    <citation type="submission" date="2014-03" db="EMBL/GenBank/DDBJ databases">
        <title>Draft genome of the hookworm Oesophagostomum dentatum.</title>
        <authorList>
            <person name="Mitreva M."/>
        </authorList>
    </citation>
    <scope>NUCLEOTIDE SEQUENCE [LARGE SCALE GENOMIC DNA]</scope>
    <source>
        <strain evidence="1 2">OD-Hann</strain>
    </source>
</reference>
<gene>
    <name evidence="1" type="ORF">OESDEN_12335</name>
</gene>
<evidence type="ECO:0000313" key="2">
    <source>
        <dbReference type="Proteomes" id="UP000053660"/>
    </source>
</evidence>
<dbReference type="Pfam" id="PF03564">
    <property type="entry name" value="DUF1759"/>
    <property type="match status" value="1"/>
</dbReference>